<organism evidence="2 3">
    <name type="scientific">Phycicoccus endophyticus</name>
    <dbReference type="NCBI Taxonomy" id="1690220"/>
    <lineage>
        <taxon>Bacteria</taxon>
        <taxon>Bacillati</taxon>
        <taxon>Actinomycetota</taxon>
        <taxon>Actinomycetes</taxon>
        <taxon>Micrococcales</taxon>
        <taxon>Intrasporangiaceae</taxon>
        <taxon>Phycicoccus</taxon>
    </lineage>
</organism>
<dbReference type="KEGG" id="pei:H9L10_09530"/>
<protein>
    <recommendedName>
        <fullName evidence="4">Pyridoxamine 5'-phosphate oxidase family protein</fullName>
    </recommendedName>
</protein>
<proteinExistence type="predicted"/>
<gene>
    <name evidence="2" type="ORF">H9L10_09530</name>
</gene>
<dbReference type="AlphaFoldDB" id="A0A7G9QYY5"/>
<evidence type="ECO:0008006" key="4">
    <source>
        <dbReference type="Google" id="ProtNLM"/>
    </source>
</evidence>
<dbReference type="RefSeq" id="WP_166099729.1">
    <property type="nucleotide sequence ID" value="NZ_BMMY01000003.1"/>
</dbReference>
<dbReference type="EMBL" id="CP060712">
    <property type="protein sequence ID" value="QNN48560.1"/>
    <property type="molecule type" value="Genomic_DNA"/>
</dbReference>
<keyword evidence="3" id="KW-1185">Reference proteome</keyword>
<sequence length="192" mass="20210">MPDEAAPPAPAVDLARLVAEAAAKSGMLWVRTPDGRSTPVWHAWRPGGGEDGDGPAVYVVSGPGEQHLPWLPAEVELVLRSKDSGGRLLTVPATAEALEPGSPAWETAAEALVPERLNAQGSATEVTARWRAANTVHRLTPRGSPTEYPGSYDDGSGAAPVRPAGPATARWRPWHWRGRAGARRNTSPGRAG</sequence>
<feature type="region of interest" description="Disordered" evidence="1">
    <location>
        <begin position="139"/>
        <end position="192"/>
    </location>
</feature>
<dbReference type="Proteomes" id="UP000515976">
    <property type="component" value="Chromosome"/>
</dbReference>
<evidence type="ECO:0000313" key="3">
    <source>
        <dbReference type="Proteomes" id="UP000515976"/>
    </source>
</evidence>
<name>A0A7G9QYY5_9MICO</name>
<reference evidence="2 3" key="1">
    <citation type="submission" date="2020-08" db="EMBL/GenBank/DDBJ databases">
        <title>Genome sequence of Phycicoccus endophyticus JCM 31784T.</title>
        <authorList>
            <person name="Hyun D.-W."/>
            <person name="Bae J.-W."/>
        </authorList>
    </citation>
    <scope>NUCLEOTIDE SEQUENCE [LARGE SCALE GENOMIC DNA]</scope>
    <source>
        <strain evidence="2 3">JCM 31784</strain>
    </source>
</reference>
<accession>A0A7G9QYY5</accession>
<evidence type="ECO:0000256" key="1">
    <source>
        <dbReference type="SAM" id="MobiDB-lite"/>
    </source>
</evidence>
<feature type="compositionally biased region" description="Basic residues" evidence="1">
    <location>
        <begin position="172"/>
        <end position="182"/>
    </location>
</feature>
<evidence type="ECO:0000313" key="2">
    <source>
        <dbReference type="EMBL" id="QNN48560.1"/>
    </source>
</evidence>